<dbReference type="CDD" id="cd07377">
    <property type="entry name" value="WHTH_GntR"/>
    <property type="match status" value="1"/>
</dbReference>
<proteinExistence type="predicted"/>
<name>A0A8J7GGB8_9ACTN</name>
<keyword evidence="6" id="KW-1185">Reference proteome</keyword>
<dbReference type="Gene3D" id="1.10.10.10">
    <property type="entry name" value="Winged helix-like DNA-binding domain superfamily/Winged helix DNA-binding domain"/>
    <property type="match status" value="1"/>
</dbReference>
<keyword evidence="1" id="KW-0805">Transcription regulation</keyword>
<dbReference type="EMBL" id="JADOUF010000001">
    <property type="protein sequence ID" value="MBG6135533.1"/>
    <property type="molecule type" value="Genomic_DNA"/>
</dbReference>
<dbReference type="InterPro" id="IPR000524">
    <property type="entry name" value="Tscrpt_reg_HTH_GntR"/>
</dbReference>
<evidence type="ECO:0000313" key="5">
    <source>
        <dbReference type="EMBL" id="MBG6135533.1"/>
    </source>
</evidence>
<dbReference type="InterPro" id="IPR036388">
    <property type="entry name" value="WH-like_DNA-bd_sf"/>
</dbReference>
<dbReference type="Pfam" id="PF00392">
    <property type="entry name" value="GntR"/>
    <property type="match status" value="1"/>
</dbReference>
<dbReference type="SUPFAM" id="SSF48008">
    <property type="entry name" value="GntR ligand-binding domain-like"/>
    <property type="match status" value="1"/>
</dbReference>
<reference evidence="5" key="1">
    <citation type="submission" date="2020-11" db="EMBL/GenBank/DDBJ databases">
        <title>Sequencing the genomes of 1000 actinobacteria strains.</title>
        <authorList>
            <person name="Klenk H.-P."/>
        </authorList>
    </citation>
    <scope>NUCLEOTIDE SEQUENCE</scope>
    <source>
        <strain evidence="5">DSM 45356</strain>
    </source>
</reference>
<feature type="domain" description="HTH gntR-type" evidence="4">
    <location>
        <begin position="15"/>
        <end position="82"/>
    </location>
</feature>
<evidence type="ECO:0000256" key="1">
    <source>
        <dbReference type="ARBA" id="ARBA00023015"/>
    </source>
</evidence>
<protein>
    <submittedName>
        <fullName evidence="5">DNA-binding GntR family transcriptional regulator</fullName>
    </submittedName>
</protein>
<dbReference type="SUPFAM" id="SSF46785">
    <property type="entry name" value="Winged helix' DNA-binding domain"/>
    <property type="match status" value="1"/>
</dbReference>
<dbReference type="InterPro" id="IPR008920">
    <property type="entry name" value="TF_FadR/GntR_C"/>
</dbReference>
<dbReference type="Proteomes" id="UP000622552">
    <property type="component" value="Unassembled WGS sequence"/>
</dbReference>
<evidence type="ECO:0000256" key="3">
    <source>
        <dbReference type="ARBA" id="ARBA00023163"/>
    </source>
</evidence>
<dbReference type="PANTHER" id="PTHR43537:SF45">
    <property type="entry name" value="GNTR FAMILY REGULATORY PROTEIN"/>
    <property type="match status" value="1"/>
</dbReference>
<keyword evidence="2 5" id="KW-0238">DNA-binding</keyword>
<evidence type="ECO:0000259" key="4">
    <source>
        <dbReference type="PROSITE" id="PS50949"/>
    </source>
</evidence>
<dbReference type="GO" id="GO:0003700">
    <property type="term" value="F:DNA-binding transcription factor activity"/>
    <property type="evidence" value="ECO:0007669"/>
    <property type="project" value="InterPro"/>
</dbReference>
<dbReference type="AlphaFoldDB" id="A0A8J7GGB8"/>
<evidence type="ECO:0000256" key="2">
    <source>
        <dbReference type="ARBA" id="ARBA00023125"/>
    </source>
</evidence>
<dbReference type="Gene3D" id="1.20.120.530">
    <property type="entry name" value="GntR ligand-binding domain-like"/>
    <property type="match status" value="1"/>
</dbReference>
<organism evidence="5 6">
    <name type="scientific">Longispora fulva</name>
    <dbReference type="NCBI Taxonomy" id="619741"/>
    <lineage>
        <taxon>Bacteria</taxon>
        <taxon>Bacillati</taxon>
        <taxon>Actinomycetota</taxon>
        <taxon>Actinomycetes</taxon>
        <taxon>Micromonosporales</taxon>
        <taxon>Micromonosporaceae</taxon>
        <taxon>Longispora</taxon>
    </lineage>
</organism>
<keyword evidence="3" id="KW-0804">Transcription</keyword>
<gene>
    <name evidence="5" type="ORF">IW245_001727</name>
</gene>
<evidence type="ECO:0000313" key="6">
    <source>
        <dbReference type="Proteomes" id="UP000622552"/>
    </source>
</evidence>
<dbReference type="Pfam" id="PF07729">
    <property type="entry name" value="FCD"/>
    <property type="match status" value="1"/>
</dbReference>
<dbReference type="SMART" id="SM00345">
    <property type="entry name" value="HTH_GNTR"/>
    <property type="match status" value="1"/>
</dbReference>
<dbReference type="InterPro" id="IPR011711">
    <property type="entry name" value="GntR_C"/>
</dbReference>
<accession>A0A8J7GGB8</accession>
<dbReference type="GO" id="GO:0003677">
    <property type="term" value="F:DNA binding"/>
    <property type="evidence" value="ECO:0007669"/>
    <property type="project" value="UniProtKB-KW"/>
</dbReference>
<dbReference type="PROSITE" id="PS50949">
    <property type="entry name" value="HTH_GNTR"/>
    <property type="match status" value="1"/>
</dbReference>
<comment type="caution">
    <text evidence="5">The sequence shown here is derived from an EMBL/GenBank/DDBJ whole genome shotgun (WGS) entry which is preliminary data.</text>
</comment>
<dbReference type="PANTHER" id="PTHR43537">
    <property type="entry name" value="TRANSCRIPTIONAL REGULATOR, GNTR FAMILY"/>
    <property type="match status" value="1"/>
</dbReference>
<sequence>MTMDLPGDLRLLDRSSTADRVAQVLRARIAAGELPPGTRLSERALTDGLGVSRNTLREAFRLLAHEHLLRYELHHGVHVRQLSSADVTDIYRVRRALECAGVRAAAGSTGGQGEVLEAVGAGELAAAAGDWAAVGTADISFHRAVAGLAGSARIDRHMDVVLAELRLAFLEMADPRAFHEPYLRRNRVIADLLTAGDLAGAETELLGYLDAAEHQILSRMSG</sequence>
<dbReference type="SMART" id="SM00895">
    <property type="entry name" value="FCD"/>
    <property type="match status" value="1"/>
</dbReference>
<dbReference type="InterPro" id="IPR036390">
    <property type="entry name" value="WH_DNA-bd_sf"/>
</dbReference>